<protein>
    <submittedName>
        <fullName evidence="1">Uncharacterized protein</fullName>
    </submittedName>
</protein>
<dbReference type="Proteomes" id="UP000603865">
    <property type="component" value="Unassembled WGS sequence"/>
</dbReference>
<evidence type="ECO:0000313" key="1">
    <source>
        <dbReference type="EMBL" id="GGR20188.1"/>
    </source>
</evidence>
<dbReference type="RefSeq" id="WP_189091867.1">
    <property type="nucleotide sequence ID" value="NZ_BMQL01000024.1"/>
</dbReference>
<dbReference type="EMBL" id="BMQL01000024">
    <property type="protein sequence ID" value="GGR20188.1"/>
    <property type="molecule type" value="Genomic_DNA"/>
</dbReference>
<organism evidence="1 2">
    <name type="scientific">Deinococcus ruber</name>
    <dbReference type="NCBI Taxonomy" id="1848197"/>
    <lineage>
        <taxon>Bacteria</taxon>
        <taxon>Thermotogati</taxon>
        <taxon>Deinococcota</taxon>
        <taxon>Deinococci</taxon>
        <taxon>Deinococcales</taxon>
        <taxon>Deinococcaceae</taxon>
        <taxon>Deinococcus</taxon>
    </lineage>
</organism>
<sequence>MTRSRSELWLTADELEEIYRLYGKDAERLLARLEQALLESFEQHREMSIWLHRRHPGFNARPVQLLLRGQVVLLLQFLCDINERLG</sequence>
<proteinExistence type="predicted"/>
<accession>A0A918CEQ7</accession>
<reference evidence="1" key="2">
    <citation type="submission" date="2020-09" db="EMBL/GenBank/DDBJ databases">
        <authorList>
            <person name="Sun Q."/>
            <person name="Ohkuma M."/>
        </authorList>
    </citation>
    <scope>NUCLEOTIDE SEQUENCE</scope>
    <source>
        <strain evidence="1">JCM 31311</strain>
    </source>
</reference>
<comment type="caution">
    <text evidence="1">The sequence shown here is derived from an EMBL/GenBank/DDBJ whole genome shotgun (WGS) entry which is preliminary data.</text>
</comment>
<name>A0A918CEQ7_9DEIO</name>
<dbReference type="AlphaFoldDB" id="A0A918CEQ7"/>
<reference evidence="1" key="1">
    <citation type="journal article" date="2014" name="Int. J. Syst. Evol. Microbiol.">
        <title>Complete genome sequence of Corynebacterium casei LMG S-19264T (=DSM 44701T), isolated from a smear-ripened cheese.</title>
        <authorList>
            <consortium name="US DOE Joint Genome Institute (JGI-PGF)"/>
            <person name="Walter F."/>
            <person name="Albersmeier A."/>
            <person name="Kalinowski J."/>
            <person name="Ruckert C."/>
        </authorList>
    </citation>
    <scope>NUCLEOTIDE SEQUENCE</scope>
    <source>
        <strain evidence="1">JCM 31311</strain>
    </source>
</reference>
<keyword evidence="2" id="KW-1185">Reference proteome</keyword>
<evidence type="ECO:0000313" key="2">
    <source>
        <dbReference type="Proteomes" id="UP000603865"/>
    </source>
</evidence>
<gene>
    <name evidence="1" type="ORF">GCM10008957_35750</name>
</gene>